<keyword evidence="7" id="KW-0472">Membrane</keyword>
<dbReference type="InterPro" id="IPR048320">
    <property type="entry name" value="COG3_N"/>
</dbReference>
<feature type="compositionally biased region" description="Low complexity" evidence="9">
    <location>
        <begin position="277"/>
        <end position="300"/>
    </location>
</feature>
<evidence type="ECO:0000256" key="2">
    <source>
        <dbReference type="ARBA" id="ARBA00009936"/>
    </source>
</evidence>
<dbReference type="GO" id="GO:0000139">
    <property type="term" value="C:Golgi membrane"/>
    <property type="evidence" value="ECO:0007669"/>
    <property type="project" value="UniProtKB-SubCell"/>
</dbReference>
<keyword evidence="4" id="KW-0813">Transport</keyword>
<comment type="subcellular location">
    <subcellularLocation>
        <location evidence="1">Golgi apparatus membrane</location>
        <topology evidence="1">Peripheral membrane protein</topology>
    </subcellularLocation>
</comment>
<evidence type="ECO:0000259" key="11">
    <source>
        <dbReference type="Pfam" id="PF20671"/>
    </source>
</evidence>
<reference evidence="12 13" key="1">
    <citation type="journal article" date="2019" name="Nat. Ecol. Evol.">
        <title>Megaphylogeny resolves global patterns of mushroom evolution.</title>
        <authorList>
            <person name="Varga T."/>
            <person name="Krizsan K."/>
            <person name="Foldi C."/>
            <person name="Dima B."/>
            <person name="Sanchez-Garcia M."/>
            <person name="Sanchez-Ramirez S."/>
            <person name="Szollosi G.J."/>
            <person name="Szarkandi J.G."/>
            <person name="Papp V."/>
            <person name="Albert L."/>
            <person name="Andreopoulos W."/>
            <person name="Angelini C."/>
            <person name="Antonin V."/>
            <person name="Barry K.W."/>
            <person name="Bougher N.L."/>
            <person name="Buchanan P."/>
            <person name="Buyck B."/>
            <person name="Bense V."/>
            <person name="Catcheside P."/>
            <person name="Chovatia M."/>
            <person name="Cooper J."/>
            <person name="Damon W."/>
            <person name="Desjardin D."/>
            <person name="Finy P."/>
            <person name="Geml J."/>
            <person name="Haridas S."/>
            <person name="Hughes K."/>
            <person name="Justo A."/>
            <person name="Karasinski D."/>
            <person name="Kautmanova I."/>
            <person name="Kiss B."/>
            <person name="Kocsube S."/>
            <person name="Kotiranta H."/>
            <person name="LaButti K.M."/>
            <person name="Lechner B.E."/>
            <person name="Liimatainen K."/>
            <person name="Lipzen A."/>
            <person name="Lukacs Z."/>
            <person name="Mihaltcheva S."/>
            <person name="Morgado L.N."/>
            <person name="Niskanen T."/>
            <person name="Noordeloos M.E."/>
            <person name="Ohm R.A."/>
            <person name="Ortiz-Santana B."/>
            <person name="Ovrebo C."/>
            <person name="Racz N."/>
            <person name="Riley R."/>
            <person name="Savchenko A."/>
            <person name="Shiryaev A."/>
            <person name="Soop K."/>
            <person name="Spirin V."/>
            <person name="Szebenyi C."/>
            <person name="Tomsovsky M."/>
            <person name="Tulloss R.E."/>
            <person name="Uehling J."/>
            <person name="Grigoriev I.V."/>
            <person name="Vagvolgyi C."/>
            <person name="Papp T."/>
            <person name="Martin F.M."/>
            <person name="Miettinen O."/>
            <person name="Hibbett D.S."/>
            <person name="Nagy L.G."/>
        </authorList>
    </citation>
    <scope>NUCLEOTIDE SEQUENCE [LARGE SCALE GENOMIC DNA]</scope>
    <source>
        <strain evidence="12 13">CBS 121175</strain>
    </source>
</reference>
<evidence type="ECO:0000256" key="8">
    <source>
        <dbReference type="ARBA" id="ARBA00031339"/>
    </source>
</evidence>
<dbReference type="InterPro" id="IPR048685">
    <property type="entry name" value="COG3_C"/>
</dbReference>
<keyword evidence="13" id="KW-1185">Reference proteome</keyword>
<dbReference type="OrthoDB" id="3058316at2759"/>
<dbReference type="AlphaFoldDB" id="A0A5C3KW23"/>
<dbReference type="GO" id="GO:0006886">
    <property type="term" value="P:intracellular protein transport"/>
    <property type="evidence" value="ECO:0007669"/>
    <property type="project" value="InterPro"/>
</dbReference>
<keyword evidence="5" id="KW-0653">Protein transport</keyword>
<dbReference type="EMBL" id="ML210195">
    <property type="protein sequence ID" value="TFK24746.1"/>
    <property type="molecule type" value="Genomic_DNA"/>
</dbReference>
<evidence type="ECO:0000256" key="9">
    <source>
        <dbReference type="SAM" id="MobiDB-lite"/>
    </source>
</evidence>
<comment type="similarity">
    <text evidence="2">Belongs to the COG3 family.</text>
</comment>
<gene>
    <name evidence="12" type="ORF">FA15DRAFT_704284</name>
</gene>
<evidence type="ECO:0000256" key="7">
    <source>
        <dbReference type="ARBA" id="ARBA00023136"/>
    </source>
</evidence>
<keyword evidence="6" id="KW-0333">Golgi apparatus</keyword>
<evidence type="ECO:0000256" key="1">
    <source>
        <dbReference type="ARBA" id="ARBA00004395"/>
    </source>
</evidence>
<dbReference type="GO" id="GO:0006891">
    <property type="term" value="P:intra-Golgi vesicle-mediated transport"/>
    <property type="evidence" value="ECO:0007669"/>
    <property type="project" value="TreeGrafter"/>
</dbReference>
<protein>
    <recommendedName>
        <fullName evidence="3">Conserved oligomeric Golgi complex subunit 3</fullName>
    </recommendedName>
    <alternativeName>
        <fullName evidence="8">Component of oligomeric Golgi complex 3</fullName>
    </alternativeName>
</protein>
<feature type="region of interest" description="Disordered" evidence="9">
    <location>
        <begin position="271"/>
        <end position="300"/>
    </location>
</feature>
<proteinExistence type="inferred from homology"/>
<evidence type="ECO:0000313" key="13">
    <source>
        <dbReference type="Proteomes" id="UP000307440"/>
    </source>
</evidence>
<evidence type="ECO:0000256" key="3">
    <source>
        <dbReference type="ARBA" id="ARBA00020976"/>
    </source>
</evidence>
<dbReference type="InterPro" id="IPR007265">
    <property type="entry name" value="COG_su3"/>
</dbReference>
<dbReference type="Pfam" id="PF20671">
    <property type="entry name" value="COG3_C"/>
    <property type="match status" value="1"/>
</dbReference>
<dbReference type="GO" id="GO:0007030">
    <property type="term" value="P:Golgi organization"/>
    <property type="evidence" value="ECO:0007669"/>
    <property type="project" value="TreeGrafter"/>
</dbReference>
<evidence type="ECO:0000313" key="12">
    <source>
        <dbReference type="EMBL" id="TFK24746.1"/>
    </source>
</evidence>
<feature type="domain" description="Conserved oligomeric Golgi complex subunit 3 N-terminal" evidence="10">
    <location>
        <begin position="171"/>
        <end position="205"/>
    </location>
</feature>
<accession>A0A5C3KW23</accession>
<dbReference type="GO" id="GO:0017119">
    <property type="term" value="C:Golgi transport complex"/>
    <property type="evidence" value="ECO:0007669"/>
    <property type="project" value="TreeGrafter"/>
</dbReference>
<evidence type="ECO:0000256" key="6">
    <source>
        <dbReference type="ARBA" id="ARBA00023034"/>
    </source>
</evidence>
<dbReference type="Pfam" id="PF04136">
    <property type="entry name" value="COG3_N"/>
    <property type="match status" value="1"/>
</dbReference>
<name>A0A5C3KW23_COPMA</name>
<dbReference type="GO" id="GO:0005801">
    <property type="term" value="C:cis-Golgi network"/>
    <property type="evidence" value="ECO:0007669"/>
    <property type="project" value="InterPro"/>
</dbReference>
<dbReference type="Proteomes" id="UP000307440">
    <property type="component" value="Unassembled WGS sequence"/>
</dbReference>
<organism evidence="12 13">
    <name type="scientific">Coprinopsis marcescibilis</name>
    <name type="common">Agaric fungus</name>
    <name type="synonym">Psathyrella marcescibilis</name>
    <dbReference type="NCBI Taxonomy" id="230819"/>
    <lineage>
        <taxon>Eukaryota</taxon>
        <taxon>Fungi</taxon>
        <taxon>Dikarya</taxon>
        <taxon>Basidiomycota</taxon>
        <taxon>Agaricomycotina</taxon>
        <taxon>Agaricomycetes</taxon>
        <taxon>Agaricomycetidae</taxon>
        <taxon>Agaricales</taxon>
        <taxon>Agaricineae</taxon>
        <taxon>Psathyrellaceae</taxon>
        <taxon>Coprinopsis</taxon>
    </lineage>
</organism>
<dbReference type="PANTHER" id="PTHR13302:SF8">
    <property type="entry name" value="CONSERVED OLIGOMERIC GOLGI COMPLEX SUBUNIT 3"/>
    <property type="match status" value="1"/>
</dbReference>
<sequence>MPTLGCIYPIPLGVEEWETNVPGTDLTTTINMVHFVADRGGDDDELQSAVKPIFNPAFNTIQHASSAYWDSYSAPMPTRAYHPVVMPHATSSCRAQPGVISGGWLRSIVRIARVWRRREKRLPEEKDKLIEPTDNIATGVLPKTRFCGEHVEPFRRAAHLPGRLLVHVCIEKQHFKEAEVYLLRFQSRMTRAMTLIKMNLVGSLRASSSDISKCLLRGTFHKRLLLYARIRFVSNKVAPLLGELERRGRSSQEALLLLKILEEIKGFDPTRSELVEPGPGAATPSSSAPTNSTSISNSSAPLRTSYSINTWTRLRPFFAKSAPSFKSVDSPRCANFLHLSKHHHVFSGRRDGFDIILTVDLDRASLTAKRKRRGGLGQDGRRLHTRLGLQDAQTRLFIKAQALIQSGIKYHTPKREDLAWPDVIVETWYPTVRQMVWILSQLHDFVKPPIFEDIAQEAAAALLWRRRQTLLPTCDMVKARPPPSTTLDVTCSSLDIC</sequence>
<evidence type="ECO:0000256" key="5">
    <source>
        <dbReference type="ARBA" id="ARBA00022927"/>
    </source>
</evidence>
<evidence type="ECO:0000259" key="10">
    <source>
        <dbReference type="Pfam" id="PF04136"/>
    </source>
</evidence>
<feature type="domain" description="Conserved oligomeric Golgi complex subunit 3 C-terminal" evidence="11">
    <location>
        <begin position="389"/>
        <end position="458"/>
    </location>
</feature>
<evidence type="ECO:0000256" key="4">
    <source>
        <dbReference type="ARBA" id="ARBA00022448"/>
    </source>
</evidence>
<dbReference type="STRING" id="230819.A0A5C3KW23"/>
<dbReference type="PANTHER" id="PTHR13302">
    <property type="entry name" value="CONSERVED OLIGOMERIC GOLGI COMPLEX COMPONENT 3"/>
    <property type="match status" value="1"/>
</dbReference>